<keyword evidence="7" id="KW-1185">Reference proteome</keyword>
<dbReference type="AlphaFoldDB" id="A0A1H9NNC3"/>
<evidence type="ECO:0000259" key="5">
    <source>
        <dbReference type="Pfam" id="PF02826"/>
    </source>
</evidence>
<dbReference type="SUPFAM" id="SSF52283">
    <property type="entry name" value="Formate/glycerate dehydrogenase catalytic domain-like"/>
    <property type="match status" value="1"/>
</dbReference>
<dbReference type="PROSITE" id="PS00065">
    <property type="entry name" value="D_2_HYDROXYACID_DH_1"/>
    <property type="match status" value="1"/>
</dbReference>
<feature type="domain" description="D-isomer specific 2-hydroxyacid dehydrogenase catalytic" evidence="4">
    <location>
        <begin position="22"/>
        <end position="305"/>
    </location>
</feature>
<dbReference type="GO" id="GO:0051287">
    <property type="term" value="F:NAD binding"/>
    <property type="evidence" value="ECO:0007669"/>
    <property type="project" value="InterPro"/>
</dbReference>
<comment type="similarity">
    <text evidence="1 3">Belongs to the D-isomer specific 2-hydroxyacid dehydrogenase family.</text>
</comment>
<keyword evidence="2 3" id="KW-0560">Oxidoreductase</keyword>
<dbReference type="InterPro" id="IPR036291">
    <property type="entry name" value="NAD(P)-bd_dom_sf"/>
</dbReference>
<evidence type="ECO:0000313" key="6">
    <source>
        <dbReference type="EMBL" id="SER37139.1"/>
    </source>
</evidence>
<dbReference type="GO" id="GO:0030267">
    <property type="term" value="F:glyoxylate reductase (NADPH) activity"/>
    <property type="evidence" value="ECO:0007669"/>
    <property type="project" value="TreeGrafter"/>
</dbReference>
<dbReference type="GO" id="GO:0016618">
    <property type="term" value="F:hydroxypyruvate reductase [NAD(P)H] activity"/>
    <property type="evidence" value="ECO:0007669"/>
    <property type="project" value="TreeGrafter"/>
</dbReference>
<evidence type="ECO:0000256" key="1">
    <source>
        <dbReference type="ARBA" id="ARBA00005854"/>
    </source>
</evidence>
<protein>
    <submittedName>
        <fullName evidence="6">D-3-phosphoglycerate dehydrogenase</fullName>
    </submittedName>
</protein>
<evidence type="ECO:0000256" key="3">
    <source>
        <dbReference type="RuleBase" id="RU003719"/>
    </source>
</evidence>
<dbReference type="Pfam" id="PF02826">
    <property type="entry name" value="2-Hacid_dh_C"/>
    <property type="match status" value="1"/>
</dbReference>
<dbReference type="Pfam" id="PF00389">
    <property type="entry name" value="2-Hacid_dh"/>
    <property type="match status" value="1"/>
</dbReference>
<dbReference type="GO" id="GO:0005829">
    <property type="term" value="C:cytosol"/>
    <property type="evidence" value="ECO:0007669"/>
    <property type="project" value="TreeGrafter"/>
</dbReference>
<reference evidence="7" key="1">
    <citation type="submission" date="2016-10" db="EMBL/GenBank/DDBJ databases">
        <authorList>
            <person name="Varghese N."/>
            <person name="Submissions S."/>
        </authorList>
    </citation>
    <scope>NUCLEOTIDE SEQUENCE [LARGE SCALE GENOMIC DNA]</scope>
    <source>
        <strain evidence="7">CGMCC 4.6856</strain>
    </source>
</reference>
<dbReference type="SUPFAM" id="SSF51735">
    <property type="entry name" value="NAD(P)-binding Rossmann-fold domains"/>
    <property type="match status" value="1"/>
</dbReference>
<dbReference type="PANTHER" id="PTHR10996:SF283">
    <property type="entry name" value="GLYOXYLATE_HYDROXYPYRUVATE REDUCTASE B"/>
    <property type="match status" value="1"/>
</dbReference>
<evidence type="ECO:0000259" key="4">
    <source>
        <dbReference type="Pfam" id="PF00389"/>
    </source>
</evidence>
<accession>A0A1H9NNC3</accession>
<evidence type="ECO:0000256" key="2">
    <source>
        <dbReference type="ARBA" id="ARBA00023002"/>
    </source>
</evidence>
<dbReference type="InterPro" id="IPR006140">
    <property type="entry name" value="D-isomer_DH_NAD-bd"/>
</dbReference>
<dbReference type="PANTHER" id="PTHR10996">
    <property type="entry name" value="2-HYDROXYACID DEHYDROGENASE-RELATED"/>
    <property type="match status" value="1"/>
</dbReference>
<evidence type="ECO:0000313" key="7">
    <source>
        <dbReference type="Proteomes" id="UP000198504"/>
    </source>
</evidence>
<dbReference type="InterPro" id="IPR050223">
    <property type="entry name" value="D-isomer_2-hydroxyacid_DH"/>
</dbReference>
<gene>
    <name evidence="6" type="ORF">SAMN05421756_1176</name>
</gene>
<name>A0A1H9NNC3_9ACTN</name>
<dbReference type="Gene3D" id="3.40.50.720">
    <property type="entry name" value="NAD(P)-binding Rossmann-like Domain"/>
    <property type="match status" value="2"/>
</dbReference>
<dbReference type="EMBL" id="FOFA01000017">
    <property type="protein sequence ID" value="SER37139.1"/>
    <property type="molecule type" value="Genomic_DNA"/>
</dbReference>
<organism evidence="6 7">
    <name type="scientific">Microlunatus flavus</name>
    <dbReference type="NCBI Taxonomy" id="1036181"/>
    <lineage>
        <taxon>Bacteria</taxon>
        <taxon>Bacillati</taxon>
        <taxon>Actinomycetota</taxon>
        <taxon>Actinomycetes</taxon>
        <taxon>Propionibacteriales</taxon>
        <taxon>Propionibacteriaceae</taxon>
        <taxon>Microlunatus</taxon>
    </lineage>
</organism>
<proteinExistence type="inferred from homology"/>
<dbReference type="Proteomes" id="UP000198504">
    <property type="component" value="Unassembled WGS sequence"/>
</dbReference>
<dbReference type="InterPro" id="IPR029752">
    <property type="entry name" value="D-isomer_DH_CS1"/>
</dbReference>
<dbReference type="InterPro" id="IPR006139">
    <property type="entry name" value="D-isomer_2_OHA_DH_cat_dom"/>
</dbReference>
<sequence>MTSRSFSSGDLDLVAELEAAGCEVRSGPPDHDLARLAPLLADAVAWIAGTGPVTAAHLDAGPHLRLVARYGVGTDAVDLAAAAERDVLVTNTPGANTEAVADLTLALTLAALRDVVPGDRGVRAATPTVSRGRELGSLTVGVVGFGRIGRSVARRLTGFGSRVLAYDPFVEPGSVAGVELLELPGLVAQSDVVTLHAPGDDVLVDASLLERFRPGAVLVNAARAALVDEAAVADALRGQRLGRYAADVLDDDSRGAPLLADDLADVTVFTSHAGAHTVGAVDGMGRGAVDAVLAVLADRTPPNLVRPGGAA</sequence>
<dbReference type="STRING" id="1036181.SAMN05421756_1176"/>
<feature type="domain" description="D-isomer specific 2-hydroxyacid dehydrogenase NAD-binding" evidence="5">
    <location>
        <begin position="105"/>
        <end position="273"/>
    </location>
</feature>